<dbReference type="Proteomes" id="UP000026249">
    <property type="component" value="Unassembled WGS sequence"/>
</dbReference>
<name>A0A037ZJN2_9RHOB</name>
<dbReference type="SUPFAM" id="SSF53474">
    <property type="entry name" value="alpha/beta-Hydrolases"/>
    <property type="match status" value="1"/>
</dbReference>
<dbReference type="STRING" id="1454373.ACMU_05010"/>
<keyword evidence="3" id="KW-1185">Reference proteome</keyword>
<dbReference type="GO" id="GO:0016787">
    <property type="term" value="F:hydrolase activity"/>
    <property type="evidence" value="ECO:0007669"/>
    <property type="project" value="InterPro"/>
</dbReference>
<reference evidence="2 3" key="1">
    <citation type="submission" date="2014-03" db="EMBL/GenBank/DDBJ databases">
        <title>Draft Genome Sequence of Actibacterium mucosum KCTC 23349, a Marine Alphaproteobacterium with Complex Ionic Requirements Isolated from Mediterranean Seawater at Malvarrosa Beach, Valencia, Spain.</title>
        <authorList>
            <person name="Arahal D.R."/>
            <person name="Shao Z."/>
            <person name="Lai Q."/>
            <person name="Pujalte M.J."/>
        </authorList>
    </citation>
    <scope>NUCLEOTIDE SEQUENCE [LARGE SCALE GENOMIC DNA]</scope>
    <source>
        <strain evidence="2 3">KCTC 23349</strain>
    </source>
</reference>
<dbReference type="PANTHER" id="PTHR46623:SF6">
    <property type="entry name" value="ALPHA_BETA-HYDROLASES SUPERFAMILY PROTEIN"/>
    <property type="match status" value="1"/>
</dbReference>
<dbReference type="Pfam" id="PF01738">
    <property type="entry name" value="DLH"/>
    <property type="match status" value="1"/>
</dbReference>
<dbReference type="RefSeq" id="WP_035256226.1">
    <property type="nucleotide sequence ID" value="NZ_JFKE01000002.1"/>
</dbReference>
<comment type="caution">
    <text evidence="2">The sequence shown here is derived from an EMBL/GenBank/DDBJ whole genome shotgun (WGS) entry which is preliminary data.</text>
</comment>
<dbReference type="PANTHER" id="PTHR46623">
    <property type="entry name" value="CARBOXYMETHYLENEBUTENOLIDASE-RELATED"/>
    <property type="match status" value="1"/>
</dbReference>
<organism evidence="2 3">
    <name type="scientific">Actibacterium mucosum KCTC 23349</name>
    <dbReference type="NCBI Taxonomy" id="1454373"/>
    <lineage>
        <taxon>Bacteria</taxon>
        <taxon>Pseudomonadati</taxon>
        <taxon>Pseudomonadota</taxon>
        <taxon>Alphaproteobacteria</taxon>
        <taxon>Rhodobacterales</taxon>
        <taxon>Roseobacteraceae</taxon>
        <taxon>Actibacterium</taxon>
    </lineage>
</organism>
<proteinExistence type="predicted"/>
<dbReference type="AlphaFoldDB" id="A0A037ZJN2"/>
<gene>
    <name evidence="2" type="ORF">ACMU_05010</name>
</gene>
<dbReference type="InterPro" id="IPR029058">
    <property type="entry name" value="AB_hydrolase_fold"/>
</dbReference>
<evidence type="ECO:0000259" key="1">
    <source>
        <dbReference type="Pfam" id="PF01738"/>
    </source>
</evidence>
<sequence>MTYLTPNVKIPATGGQMDGFLARPDGSVKGAVIMQVELWGMTAHMQEVAERLADAGYAAVAIDLFRGARPPVPTDPVEKWSDTFQGFDDIRATLDSRHTLDWLLRGDAGFDAGAVFAWGFCMGGRFAHNLAACDPRLAGAINFYGRVNFPRMETKPFLPIEITRLIECPYLGAFAEVDDLIPDADIARMRADLAGNSNALIEVYEGTEHAFFNDHRDAYHAQAAERAWRQVIAFLGRHAG</sequence>
<evidence type="ECO:0000313" key="3">
    <source>
        <dbReference type="Proteomes" id="UP000026249"/>
    </source>
</evidence>
<feature type="domain" description="Dienelactone hydrolase" evidence="1">
    <location>
        <begin position="17"/>
        <end position="238"/>
    </location>
</feature>
<protein>
    <recommendedName>
        <fullName evidence="1">Dienelactone hydrolase domain-containing protein</fullName>
    </recommendedName>
</protein>
<dbReference type="OrthoDB" id="9771666at2"/>
<accession>A0A037ZJN2</accession>
<evidence type="ECO:0000313" key="2">
    <source>
        <dbReference type="EMBL" id="KAJ56308.1"/>
    </source>
</evidence>
<dbReference type="Gene3D" id="3.40.50.1820">
    <property type="entry name" value="alpha/beta hydrolase"/>
    <property type="match status" value="1"/>
</dbReference>
<dbReference type="InterPro" id="IPR051049">
    <property type="entry name" value="Dienelactone_hydrolase-like"/>
</dbReference>
<dbReference type="EMBL" id="JFKE01000002">
    <property type="protein sequence ID" value="KAJ56308.1"/>
    <property type="molecule type" value="Genomic_DNA"/>
</dbReference>
<dbReference type="InterPro" id="IPR002925">
    <property type="entry name" value="Dienelactn_hydro"/>
</dbReference>